<evidence type="ECO:0000313" key="11">
    <source>
        <dbReference type="EMBL" id="KAA6341633.1"/>
    </source>
</evidence>
<dbReference type="PROSITE" id="PS52016">
    <property type="entry name" value="TONB_DEPENDENT_REC_3"/>
    <property type="match status" value="1"/>
</dbReference>
<dbReference type="Gene3D" id="2.170.130.10">
    <property type="entry name" value="TonB-dependent receptor, plug domain"/>
    <property type="match status" value="1"/>
</dbReference>
<evidence type="ECO:0000256" key="2">
    <source>
        <dbReference type="ARBA" id="ARBA00022448"/>
    </source>
</evidence>
<feature type="domain" description="TonB-dependent receptor-like beta-barrel" evidence="9">
    <location>
        <begin position="197"/>
        <end position="654"/>
    </location>
</feature>
<dbReference type="PANTHER" id="PTHR30069:SF29">
    <property type="entry name" value="HEMOGLOBIN AND HEMOGLOBIN-HAPTOGLOBIN-BINDING PROTEIN 1-RELATED"/>
    <property type="match status" value="1"/>
</dbReference>
<protein>
    <submittedName>
        <fullName evidence="11">Iron complex outermembrane receptor protein</fullName>
    </submittedName>
</protein>
<reference evidence="11" key="1">
    <citation type="submission" date="2019-03" db="EMBL/GenBank/DDBJ databases">
        <title>Single cell metagenomics reveals metabolic interactions within the superorganism composed of flagellate Streblomastix strix and complex community of Bacteroidetes bacteria on its surface.</title>
        <authorList>
            <person name="Treitli S.C."/>
            <person name="Kolisko M."/>
            <person name="Husnik F."/>
            <person name="Keeling P."/>
            <person name="Hampl V."/>
        </authorList>
    </citation>
    <scope>NUCLEOTIDE SEQUENCE</scope>
    <source>
        <strain evidence="11">STM</strain>
    </source>
</reference>
<proteinExistence type="predicted"/>
<keyword evidence="7 11" id="KW-0675">Receptor</keyword>
<evidence type="ECO:0000256" key="8">
    <source>
        <dbReference type="ARBA" id="ARBA00023237"/>
    </source>
</evidence>
<keyword evidence="3" id="KW-0812">Transmembrane</keyword>
<keyword evidence="2" id="KW-0813">Transport</keyword>
<gene>
    <name evidence="11" type="ORF">EZS27_010584</name>
</gene>
<keyword evidence="5" id="KW-0798">TonB box</keyword>
<evidence type="ECO:0000256" key="3">
    <source>
        <dbReference type="ARBA" id="ARBA00022692"/>
    </source>
</evidence>
<dbReference type="InterPro" id="IPR039426">
    <property type="entry name" value="TonB-dep_rcpt-like"/>
</dbReference>
<dbReference type="SUPFAM" id="SSF56935">
    <property type="entry name" value="Porins"/>
    <property type="match status" value="1"/>
</dbReference>
<dbReference type="InterPro" id="IPR000531">
    <property type="entry name" value="Beta-barrel_TonB"/>
</dbReference>
<name>A0A5J4S8K5_9ZZZZ</name>
<organism evidence="11">
    <name type="scientific">termite gut metagenome</name>
    <dbReference type="NCBI Taxonomy" id="433724"/>
    <lineage>
        <taxon>unclassified sequences</taxon>
        <taxon>metagenomes</taxon>
        <taxon>organismal metagenomes</taxon>
    </lineage>
</organism>
<dbReference type="GO" id="GO:0015344">
    <property type="term" value="F:siderophore uptake transmembrane transporter activity"/>
    <property type="evidence" value="ECO:0007669"/>
    <property type="project" value="TreeGrafter"/>
</dbReference>
<evidence type="ECO:0000256" key="1">
    <source>
        <dbReference type="ARBA" id="ARBA00004571"/>
    </source>
</evidence>
<dbReference type="InterPro" id="IPR037066">
    <property type="entry name" value="Plug_dom_sf"/>
</dbReference>
<dbReference type="GO" id="GO:0009279">
    <property type="term" value="C:cell outer membrane"/>
    <property type="evidence" value="ECO:0007669"/>
    <property type="project" value="UniProtKB-SubCell"/>
</dbReference>
<dbReference type="InterPro" id="IPR012910">
    <property type="entry name" value="Plug_dom"/>
</dbReference>
<evidence type="ECO:0000259" key="9">
    <source>
        <dbReference type="Pfam" id="PF00593"/>
    </source>
</evidence>
<comment type="caution">
    <text evidence="11">The sequence shown here is derived from an EMBL/GenBank/DDBJ whole genome shotgun (WGS) entry which is preliminary data.</text>
</comment>
<dbReference type="AlphaFoldDB" id="A0A5J4S8K5"/>
<evidence type="ECO:0000256" key="7">
    <source>
        <dbReference type="ARBA" id="ARBA00023170"/>
    </source>
</evidence>
<evidence type="ECO:0000256" key="6">
    <source>
        <dbReference type="ARBA" id="ARBA00023136"/>
    </source>
</evidence>
<sequence>MKQNKLTDRRTVRWTQFSHKAYAVFRSLKREVNIGVLAVSTLAFANVNTISAQNETPKQAKAYELEAVEVTGTRVPLTETQAAKPVTILSRNDIQAAAVHSINDLLEYAAGVDVRQRGEFGIQTDISVRGGTFDQITILLNGVNISNPQTGHLTADFPVSMNDIERIEILEGPAARVFGTSAFTGAINIVTRADKQSHTAVNLTGGDYGLFGGDARVNLTKSAISQQVSGGYQRSDGATENSDFRTSRAYYRGTYSSEQTDVHWQLGFSNQAYGANTFYSAGYPNQFEETSRYLVSVQAETKGRLHFTPTVYWNRSHDHFQLIRDTPTGENFHLNDVYGINLNAYFNSFWGKTAFGTEARNEGILSTNLGKPLEEGQYVNIPGEDEKQFNKKDNRTNLSYYLEHNILLKRLTVSLGVMANMNTALDHEYRLYPGIDLSYRPNNPWKLFASWNKALRMPTFTDLYYKSPTLQGNTGLKPEETQAAGIGAKYRNAFIDANVYGFYHQGKNMIDWVMYSSDDAYHSANFKLDNMGVETSAVLYFRQLISPNFFLDRLNIGYTYIYQQRHDDTEVYKSNYALEYLRHKFTARLDHRIWGKLSAGWAFRWQDRMGSYQKYDADHKATNELIPYPPFGLLDAKLFWDGGKYTLFAEANNLLNHTYYDLGNVPQPGIWLKAGASWRVNFR</sequence>
<dbReference type="Pfam" id="PF00593">
    <property type="entry name" value="TonB_dep_Rec_b-barrel"/>
    <property type="match status" value="1"/>
</dbReference>
<feature type="domain" description="TonB-dependent receptor plug" evidence="10">
    <location>
        <begin position="81"/>
        <end position="185"/>
    </location>
</feature>
<keyword evidence="8" id="KW-0998">Cell outer membrane</keyword>
<dbReference type="EMBL" id="SNRY01000375">
    <property type="protein sequence ID" value="KAA6341633.1"/>
    <property type="molecule type" value="Genomic_DNA"/>
</dbReference>
<comment type="subcellular location">
    <subcellularLocation>
        <location evidence="1">Cell outer membrane</location>
        <topology evidence="1">Multi-pass membrane protein</topology>
    </subcellularLocation>
</comment>
<dbReference type="InterPro" id="IPR036942">
    <property type="entry name" value="Beta-barrel_TonB_sf"/>
</dbReference>
<dbReference type="GO" id="GO:0044718">
    <property type="term" value="P:siderophore transmembrane transport"/>
    <property type="evidence" value="ECO:0007669"/>
    <property type="project" value="TreeGrafter"/>
</dbReference>
<dbReference type="PANTHER" id="PTHR30069">
    <property type="entry name" value="TONB-DEPENDENT OUTER MEMBRANE RECEPTOR"/>
    <property type="match status" value="1"/>
</dbReference>
<evidence type="ECO:0000259" key="10">
    <source>
        <dbReference type="Pfam" id="PF07715"/>
    </source>
</evidence>
<keyword evidence="6" id="KW-0472">Membrane</keyword>
<dbReference type="Pfam" id="PF07715">
    <property type="entry name" value="Plug"/>
    <property type="match status" value="1"/>
</dbReference>
<evidence type="ECO:0000256" key="4">
    <source>
        <dbReference type="ARBA" id="ARBA00022729"/>
    </source>
</evidence>
<evidence type="ECO:0000256" key="5">
    <source>
        <dbReference type="ARBA" id="ARBA00023077"/>
    </source>
</evidence>
<keyword evidence="4" id="KW-0732">Signal</keyword>
<accession>A0A5J4S8K5</accession>
<dbReference type="Gene3D" id="2.40.170.20">
    <property type="entry name" value="TonB-dependent receptor, beta-barrel domain"/>
    <property type="match status" value="1"/>
</dbReference>